<protein>
    <submittedName>
        <fullName evidence="3">Peptide-N4-asparagine amidase A</fullName>
    </submittedName>
</protein>
<keyword evidence="1" id="KW-1133">Transmembrane helix</keyword>
<dbReference type="EMBL" id="MCBR01012045">
    <property type="protein sequence ID" value="RKF65478.1"/>
    <property type="molecule type" value="Genomic_DNA"/>
</dbReference>
<evidence type="ECO:0000259" key="2">
    <source>
        <dbReference type="Pfam" id="PF12222"/>
    </source>
</evidence>
<keyword evidence="1" id="KW-0472">Membrane</keyword>
<gene>
    <name evidence="3" type="ORF">GcC1_120012</name>
</gene>
<dbReference type="InterPro" id="IPR056948">
    <property type="entry name" value="PNGaseA_N"/>
</dbReference>
<name>A0A420I750_9PEZI</name>
<dbReference type="Pfam" id="PF25156">
    <property type="entry name" value="PNGase_A_C"/>
    <property type="match status" value="1"/>
</dbReference>
<dbReference type="InterPro" id="IPR021102">
    <property type="entry name" value="PNGase_A"/>
</dbReference>
<evidence type="ECO:0000313" key="3">
    <source>
        <dbReference type="EMBL" id="RKF65478.1"/>
    </source>
</evidence>
<sequence>MKTSDNRNNDECDISHREFTEIREELCEDKNPIRTDLTLVSWEKPSSRVQKYILILFLIGLIYQLTWFMSNSEHLIWRRGLILHPRNTIKLFADSTALVPLLNVFQVYQPVIVAQIKNYKTDSAVSSHRGTDREINVSQNCQVRLMEYSFGNSYGKPFVADYTPPSCNFNHVIMNFTATSQGRQFDRLAIMYLGDIEVWRTSTAEPTRTGIYFEYTKDMSAYLSLWKSPQKLLFDLGNLVDEKYTGLINTTLTVTFSKTSSITEHASQIIPVSSRKSSLNTSSVFQLPLDKATNTVTIPRSVKRAIFSVSACGQGDEEFWWSNVLQSHTQTFSKRNLTLFGYSPFREVQVLIDDKLAGVHWPFPVIFTGGIIPGLWHPIVGIDTYDLREHEIDITPWLGVLSDGSPHKFEIRVVGIQDHNNLNATLSEFVGSNWLVTGKIFLWLDAEETAITTGNPPEIRITDPMIRISSSLSQNAMGQNETLDYTVNVTRSLSISSTINTAQGSRQVSWVQDISTTNYGQFEAQGDFQITGQSTTGVDKSFGDVNYKMDYSYPLWTSTYGTSNELGDFVIKAEISRGLAIKVEGTSVFPSGIEPFFQDLDDSQTYGDYPVSRLETIQNCTGYYSSSQSAEESVSYGDTAQEFNFLGSRHGPQLLELYHRNVGATNGTLTYDQERILGREIDLSSVSALEKDINMVIYSENHRKRLGRFQSV</sequence>
<feature type="domain" description="Peptide N-acetyl-beta-D-glucosaminyl asparaginase amidase A N-terminal" evidence="2">
    <location>
        <begin position="139"/>
        <end position="451"/>
    </location>
</feature>
<dbReference type="Proteomes" id="UP000285405">
    <property type="component" value="Unassembled WGS sequence"/>
</dbReference>
<reference evidence="3 4" key="1">
    <citation type="journal article" date="2018" name="BMC Genomics">
        <title>Comparative genome analyses reveal sequence features reflecting distinct modes of host-adaptation between dicot and monocot powdery mildew.</title>
        <authorList>
            <person name="Wu Y."/>
            <person name="Ma X."/>
            <person name="Pan Z."/>
            <person name="Kale S.D."/>
            <person name="Song Y."/>
            <person name="King H."/>
            <person name="Zhang Q."/>
            <person name="Presley C."/>
            <person name="Deng X."/>
            <person name="Wei C.I."/>
            <person name="Xiao S."/>
        </authorList>
    </citation>
    <scope>NUCLEOTIDE SEQUENCE [LARGE SCALE GENOMIC DNA]</scope>
    <source>
        <strain evidence="3">UCSC1</strain>
    </source>
</reference>
<accession>A0A420I750</accession>
<dbReference type="AlphaFoldDB" id="A0A420I750"/>
<dbReference type="OrthoDB" id="1612078at2759"/>
<organism evidence="3 4">
    <name type="scientific">Golovinomyces cichoracearum</name>
    <dbReference type="NCBI Taxonomy" id="62708"/>
    <lineage>
        <taxon>Eukaryota</taxon>
        <taxon>Fungi</taxon>
        <taxon>Dikarya</taxon>
        <taxon>Ascomycota</taxon>
        <taxon>Pezizomycotina</taxon>
        <taxon>Leotiomycetes</taxon>
        <taxon>Erysiphales</taxon>
        <taxon>Erysiphaceae</taxon>
        <taxon>Golovinomyces</taxon>
    </lineage>
</organism>
<keyword evidence="1" id="KW-0812">Transmembrane</keyword>
<dbReference type="PANTHER" id="PTHR31104">
    <property type="entry name" value="PEPTIDE-N4-(N-ACETYL-BETA-GLUCOSAMINYL)ASPARAGINE AMIDASE A PROTEIN"/>
    <property type="match status" value="1"/>
</dbReference>
<feature type="transmembrane region" description="Helical" evidence="1">
    <location>
        <begin position="52"/>
        <end position="70"/>
    </location>
</feature>
<evidence type="ECO:0000313" key="4">
    <source>
        <dbReference type="Proteomes" id="UP000285405"/>
    </source>
</evidence>
<proteinExistence type="predicted"/>
<dbReference type="Pfam" id="PF12222">
    <property type="entry name" value="PNGaseA"/>
    <property type="match status" value="1"/>
</dbReference>
<evidence type="ECO:0000256" key="1">
    <source>
        <dbReference type="SAM" id="Phobius"/>
    </source>
</evidence>
<comment type="caution">
    <text evidence="3">The sequence shown here is derived from an EMBL/GenBank/DDBJ whole genome shotgun (WGS) entry which is preliminary data.</text>
</comment>